<protein>
    <recommendedName>
        <fullName evidence="2">DUF6534 domain-containing protein</fullName>
    </recommendedName>
</protein>
<feature type="domain" description="DUF6534" evidence="2">
    <location>
        <begin position="279"/>
        <end position="367"/>
    </location>
</feature>
<accession>A0ABQ0KWR8</accession>
<dbReference type="PANTHER" id="PTHR40465:SF1">
    <property type="entry name" value="DUF6534 DOMAIN-CONTAINING PROTEIN"/>
    <property type="match status" value="1"/>
</dbReference>
<proteinExistence type="predicted"/>
<sequence length="499" mass="55117">MSQLAACSEPSSCQQLCLRRAIHPAFASTAASSRMLATPLETLRLGPIRLHCGSSQDSCDLMRILSRHKQFLIPPTECWCPYARLNVVRGFSKSVPSNSHQRGRRIKQTLSIEGMSEVGLTLGPLLIGGSIALVLSGMVTVQSIVFYKLYPNEMRIRLGMVFLIWILDAAHSIFIVAALFDYFIKYFGDVTRAGYIPWSIGLSVLVTAITTLIVHMYYAQKIFKSSGRNWWITAPVLVLAFLRLFAASVSTAEMIRLRRYSAFTEKYPGWVFTTGLSLSAGVDIIITFLLCYFLRRLRRRTASTPMAHVVDVLTIYTLENGLLTCLMVTASLICWVTMQQNLVFLGLHFVIGKLYANSCLISLNTRKALREMRWGQNDWDPAMPPLSAEDFAHQGGSAYAGLVSITASVKEPAASYRPTFQRLSPRAAISLASPSFAARSRAAAAWQNAVEWPWDGTLAIVTLSSAAGIAAAELSWLTQTTIQTTTLSTFIHFTSEAIG</sequence>
<keyword evidence="4" id="KW-1185">Reference proteome</keyword>
<keyword evidence="1" id="KW-0812">Transmembrane</keyword>
<feature type="transmembrane region" description="Helical" evidence="1">
    <location>
        <begin position="196"/>
        <end position="218"/>
    </location>
</feature>
<organism evidence="3 4">
    <name type="scientific">Mycena chlorophos</name>
    <name type="common">Agaric fungus</name>
    <name type="synonym">Agaricus chlorophos</name>
    <dbReference type="NCBI Taxonomy" id="658473"/>
    <lineage>
        <taxon>Eukaryota</taxon>
        <taxon>Fungi</taxon>
        <taxon>Dikarya</taxon>
        <taxon>Basidiomycota</taxon>
        <taxon>Agaricomycotina</taxon>
        <taxon>Agaricomycetes</taxon>
        <taxon>Agaricomycetidae</taxon>
        <taxon>Agaricales</taxon>
        <taxon>Marasmiineae</taxon>
        <taxon>Mycenaceae</taxon>
        <taxon>Mycena</taxon>
    </lineage>
</organism>
<gene>
    <name evidence="3" type="ORF">MCHLO_00375</name>
</gene>
<feature type="transmembrane region" description="Helical" evidence="1">
    <location>
        <begin position="270"/>
        <end position="294"/>
    </location>
</feature>
<reference evidence="3" key="1">
    <citation type="submission" date="2014-09" db="EMBL/GenBank/DDBJ databases">
        <title>Genome sequence of the luminous mushroom Mycena chlorophos for searching fungal bioluminescence genes.</title>
        <authorList>
            <person name="Tanaka Y."/>
            <person name="Kasuga D."/>
            <person name="Oba Y."/>
            <person name="Hase S."/>
            <person name="Sato K."/>
            <person name="Oba Y."/>
            <person name="Sakakibara Y."/>
        </authorList>
    </citation>
    <scope>NUCLEOTIDE SEQUENCE</scope>
</reference>
<dbReference type="InterPro" id="IPR045339">
    <property type="entry name" value="DUF6534"/>
</dbReference>
<dbReference type="PANTHER" id="PTHR40465">
    <property type="entry name" value="CHROMOSOME 1, WHOLE GENOME SHOTGUN SEQUENCE"/>
    <property type="match status" value="1"/>
</dbReference>
<keyword evidence="1" id="KW-0472">Membrane</keyword>
<keyword evidence="1" id="KW-1133">Transmembrane helix</keyword>
<feature type="transmembrane region" description="Helical" evidence="1">
    <location>
        <begin position="230"/>
        <end position="250"/>
    </location>
</feature>
<dbReference type="Pfam" id="PF20152">
    <property type="entry name" value="DUF6534"/>
    <property type="match status" value="1"/>
</dbReference>
<evidence type="ECO:0000313" key="3">
    <source>
        <dbReference type="EMBL" id="GAT42667.1"/>
    </source>
</evidence>
<dbReference type="EMBL" id="DF838173">
    <property type="protein sequence ID" value="GAT42667.1"/>
    <property type="molecule type" value="Genomic_DNA"/>
</dbReference>
<feature type="transmembrane region" description="Helical" evidence="1">
    <location>
        <begin position="162"/>
        <end position="184"/>
    </location>
</feature>
<evidence type="ECO:0000313" key="4">
    <source>
        <dbReference type="Proteomes" id="UP000815677"/>
    </source>
</evidence>
<feature type="transmembrane region" description="Helical" evidence="1">
    <location>
        <begin position="344"/>
        <end position="363"/>
    </location>
</feature>
<feature type="transmembrane region" description="Helical" evidence="1">
    <location>
        <begin position="125"/>
        <end position="150"/>
    </location>
</feature>
<evidence type="ECO:0000259" key="2">
    <source>
        <dbReference type="Pfam" id="PF20152"/>
    </source>
</evidence>
<evidence type="ECO:0000256" key="1">
    <source>
        <dbReference type="SAM" id="Phobius"/>
    </source>
</evidence>
<name>A0ABQ0KWR8_MYCCL</name>
<dbReference type="Proteomes" id="UP000815677">
    <property type="component" value="Unassembled WGS sequence"/>
</dbReference>
<feature type="transmembrane region" description="Helical" evidence="1">
    <location>
        <begin position="315"/>
        <end position="338"/>
    </location>
</feature>